<dbReference type="Proteomes" id="UP001362899">
    <property type="component" value="Unassembled WGS sequence"/>
</dbReference>
<comment type="caution">
    <text evidence="4">The sequence shown here is derived from an EMBL/GenBank/DDBJ whole genome shotgun (WGS) entry which is preliminary data.</text>
</comment>
<name>A0AAV5RPB6_STABA</name>
<dbReference type="EMBL" id="BTGC01000008">
    <property type="protein sequence ID" value="GMM53280.1"/>
    <property type="molecule type" value="Genomic_DNA"/>
</dbReference>
<keyword evidence="5" id="KW-1185">Reference proteome</keyword>
<gene>
    <name evidence="4" type="ORF">DASB73_042430</name>
</gene>
<accession>A0AAV5RPB6</accession>
<protein>
    <recommendedName>
        <fullName evidence="3">ELYS-like domain-containing protein</fullName>
    </recommendedName>
</protein>
<dbReference type="AlphaFoldDB" id="A0AAV5RPB6"/>
<dbReference type="InterPro" id="IPR025151">
    <property type="entry name" value="ELYS_dom"/>
</dbReference>
<evidence type="ECO:0000313" key="4">
    <source>
        <dbReference type="EMBL" id="GMM53280.1"/>
    </source>
</evidence>
<organism evidence="4 5">
    <name type="scientific">Starmerella bacillaris</name>
    <name type="common">Yeast</name>
    <name type="synonym">Candida zemplinina</name>
    <dbReference type="NCBI Taxonomy" id="1247836"/>
    <lineage>
        <taxon>Eukaryota</taxon>
        <taxon>Fungi</taxon>
        <taxon>Dikarya</taxon>
        <taxon>Ascomycota</taxon>
        <taxon>Saccharomycotina</taxon>
        <taxon>Dipodascomycetes</taxon>
        <taxon>Dipodascales</taxon>
        <taxon>Trichomonascaceae</taxon>
        <taxon>Starmerella</taxon>
    </lineage>
</organism>
<comment type="subcellular location">
    <subcellularLocation>
        <location evidence="1">Nucleus</location>
    </subcellularLocation>
</comment>
<reference evidence="4 5" key="1">
    <citation type="journal article" date="2023" name="Elife">
        <title>Identification of key yeast species and microbe-microbe interactions impacting larval growth of Drosophila in the wild.</title>
        <authorList>
            <person name="Mure A."/>
            <person name="Sugiura Y."/>
            <person name="Maeda R."/>
            <person name="Honda K."/>
            <person name="Sakurai N."/>
            <person name="Takahashi Y."/>
            <person name="Watada M."/>
            <person name="Katoh T."/>
            <person name="Gotoh A."/>
            <person name="Gotoh Y."/>
            <person name="Taniguchi I."/>
            <person name="Nakamura K."/>
            <person name="Hayashi T."/>
            <person name="Katayama T."/>
            <person name="Uemura T."/>
            <person name="Hattori Y."/>
        </authorList>
    </citation>
    <scope>NUCLEOTIDE SEQUENCE [LARGE SCALE GENOMIC DNA]</scope>
    <source>
        <strain evidence="4 5">SB-73</strain>
    </source>
</reference>
<dbReference type="Pfam" id="PF13934">
    <property type="entry name" value="ELYS"/>
    <property type="match status" value="1"/>
</dbReference>
<evidence type="ECO:0000256" key="1">
    <source>
        <dbReference type="ARBA" id="ARBA00004123"/>
    </source>
</evidence>
<proteinExistence type="predicted"/>
<keyword evidence="2" id="KW-0539">Nucleus</keyword>
<evidence type="ECO:0000313" key="5">
    <source>
        <dbReference type="Proteomes" id="UP001362899"/>
    </source>
</evidence>
<evidence type="ECO:0000259" key="3">
    <source>
        <dbReference type="Pfam" id="PF13934"/>
    </source>
</evidence>
<sequence>MPFAQSLVQVLPNVPYGPKFSEEIRKLRALRTPDVSKLSIDILLDTCGVKTVYPPANKDELMALCTEIENSDPVSASRALLYLFLDCSGDARKLDEGASNDGNSNQSISQYYTSQTWMDKPEQCLVRGLWLIDNNDIQAAFKLLAEPCLDQNMSTIRTHIFHVLNTSDKQLALQYLITFQALDSEFLDALLDLGKLAEILSISRQTSNLDYIKLISRYGLRNKHNALELAQLPFGTEEWDIVRDELTAYIEDSSNTSLESELAQKVLLTRAIHFGDKSTVETLSSINDDALVFSRTI</sequence>
<evidence type="ECO:0000256" key="2">
    <source>
        <dbReference type="ARBA" id="ARBA00023242"/>
    </source>
</evidence>
<dbReference type="GO" id="GO:0005634">
    <property type="term" value="C:nucleus"/>
    <property type="evidence" value="ECO:0007669"/>
    <property type="project" value="UniProtKB-SubCell"/>
</dbReference>
<feature type="domain" description="ELYS-like" evidence="3">
    <location>
        <begin position="38"/>
        <end position="247"/>
    </location>
</feature>